<evidence type="ECO:0000256" key="12">
    <source>
        <dbReference type="ARBA" id="ARBA00032151"/>
    </source>
</evidence>
<evidence type="ECO:0000313" key="15">
    <source>
        <dbReference type="EMBL" id="ADL19566.1"/>
    </source>
</evidence>
<dbReference type="GO" id="GO:0000287">
    <property type="term" value="F:magnesium ion binding"/>
    <property type="evidence" value="ECO:0007669"/>
    <property type="project" value="UniProtKB-UniRule"/>
</dbReference>
<organism evidence="15 16">
    <name type="scientific">Acidilobus saccharovorans (strain DSM 16705 / JCM 18335 / VKM B-2471 / 345-15)</name>
    <dbReference type="NCBI Taxonomy" id="666510"/>
    <lineage>
        <taxon>Archaea</taxon>
        <taxon>Thermoproteota</taxon>
        <taxon>Thermoprotei</taxon>
        <taxon>Acidilobales</taxon>
        <taxon>Acidilobaceae</taxon>
        <taxon>Acidilobus</taxon>
    </lineage>
</organism>
<dbReference type="InterPro" id="IPR042544">
    <property type="entry name" value="AdoMet_synthase_3"/>
</dbReference>
<evidence type="ECO:0000256" key="14">
    <source>
        <dbReference type="HAMAP-Rule" id="MF_00136"/>
    </source>
</evidence>
<dbReference type="UniPathway" id="UPA00315">
    <property type="reaction ID" value="UER00080"/>
</dbReference>
<dbReference type="AlphaFoldDB" id="D9Q2M8"/>
<keyword evidence="10 14" id="KW-0067">ATP-binding</keyword>
<dbReference type="GO" id="GO:0004478">
    <property type="term" value="F:methionine adenosyltransferase activity"/>
    <property type="evidence" value="ECO:0007669"/>
    <property type="project" value="UniProtKB-UniRule"/>
</dbReference>
<name>D9Q2M8_ACIS3</name>
<dbReference type="GeneID" id="9499412"/>
<dbReference type="PANTHER" id="PTHR36697:SF1">
    <property type="entry name" value="S-ADENOSYLMETHIONINE SYNTHASE"/>
    <property type="match status" value="1"/>
</dbReference>
<gene>
    <name evidence="14" type="primary">mat</name>
    <name evidence="15" type="ordered locus">ASAC_1161</name>
</gene>
<dbReference type="InterPro" id="IPR002795">
    <property type="entry name" value="S-AdoMet_synthetase_arc"/>
</dbReference>
<evidence type="ECO:0000256" key="5">
    <source>
        <dbReference type="ARBA" id="ARBA00012828"/>
    </source>
</evidence>
<dbReference type="STRING" id="666510.ASAC_1161"/>
<evidence type="ECO:0000256" key="13">
    <source>
        <dbReference type="ARBA" id="ARBA00048344"/>
    </source>
</evidence>
<protein>
    <recommendedName>
        <fullName evidence="6 14">S-adenosylmethionine synthase</fullName>
        <shortName evidence="14">AdoMet synthase</shortName>
        <ecNumber evidence="5 14">2.5.1.6</ecNumber>
    </recommendedName>
    <alternativeName>
        <fullName evidence="12 14">Methionine adenosyltransferase</fullName>
    </alternativeName>
</protein>
<dbReference type="GO" id="GO:0006556">
    <property type="term" value="P:S-adenosylmethionine biosynthetic process"/>
    <property type="evidence" value="ECO:0007669"/>
    <property type="project" value="UniProtKB-UniRule"/>
</dbReference>
<dbReference type="eggNOG" id="arCOG01678">
    <property type="taxonomic scope" value="Archaea"/>
</dbReference>
<dbReference type="Gene3D" id="3.30.300.280">
    <property type="entry name" value="S-adenosylmethionine synthetase, C-terminal domain"/>
    <property type="match status" value="2"/>
</dbReference>
<keyword evidence="16" id="KW-1185">Reference proteome</keyword>
<comment type="cofactor">
    <cofactor evidence="1 14">
        <name>Mg(2+)</name>
        <dbReference type="ChEBI" id="CHEBI:18420"/>
    </cofactor>
</comment>
<dbReference type="Gene3D" id="3.30.300.10">
    <property type="match status" value="1"/>
</dbReference>
<dbReference type="HOGENOM" id="CLU_057642_0_0_2"/>
<dbReference type="HAMAP" id="MF_00136">
    <property type="entry name" value="S_AdoMet_synth2"/>
    <property type="match status" value="1"/>
</dbReference>
<evidence type="ECO:0000256" key="7">
    <source>
        <dbReference type="ARBA" id="ARBA00022563"/>
    </source>
</evidence>
<evidence type="ECO:0000256" key="11">
    <source>
        <dbReference type="ARBA" id="ARBA00022842"/>
    </source>
</evidence>
<evidence type="ECO:0000313" key="16">
    <source>
        <dbReference type="Proteomes" id="UP000000346"/>
    </source>
</evidence>
<dbReference type="InterPro" id="IPR027790">
    <property type="entry name" value="AdoMet_synthase_2_family"/>
</dbReference>
<evidence type="ECO:0000256" key="2">
    <source>
        <dbReference type="ARBA" id="ARBA00003775"/>
    </source>
</evidence>
<reference evidence="15 16" key="1">
    <citation type="journal article" date="2010" name="Appl. Environ. Microbiol.">
        <title>The genome sequence of the crenarchaeon Acidilobus saccharovorans supports a new order, Acidilobales, and suggests an important ecological role in terrestrial acidic hot springs.</title>
        <authorList>
            <person name="Mardanov A.V."/>
            <person name="Svetlitchnyi V.A."/>
            <person name="Beletsky A.V."/>
            <person name="Prokofeva M.I."/>
            <person name="Bonch-Osmolovskaya E.A."/>
            <person name="Ravin N.V."/>
            <person name="Skryabin K.G."/>
        </authorList>
    </citation>
    <scope>NUCLEOTIDE SEQUENCE [LARGE SCALE GENOMIC DNA]</scope>
    <source>
        <strain evidence="16">DSM 16705 / JCM 18335 / VKM B-2471 / 345-15</strain>
    </source>
</reference>
<evidence type="ECO:0000256" key="6">
    <source>
        <dbReference type="ARBA" id="ARBA00020319"/>
    </source>
</evidence>
<keyword evidence="8 14" id="KW-0808">Transferase</keyword>
<dbReference type="OrthoDB" id="204488at2157"/>
<accession>D9Q2M8</accession>
<dbReference type="Proteomes" id="UP000000346">
    <property type="component" value="Chromosome"/>
</dbReference>
<comment type="similarity">
    <text evidence="4 14">Belongs to the AdoMet synthase 2 family.</text>
</comment>
<dbReference type="PANTHER" id="PTHR36697">
    <property type="entry name" value="S-ADENOSYLMETHIONINE SYNTHASE"/>
    <property type="match status" value="1"/>
</dbReference>
<evidence type="ECO:0000256" key="10">
    <source>
        <dbReference type="ARBA" id="ARBA00022840"/>
    </source>
</evidence>
<dbReference type="KEGG" id="asc:ASAC_1161"/>
<dbReference type="GO" id="GO:0005524">
    <property type="term" value="F:ATP binding"/>
    <property type="evidence" value="ECO:0007669"/>
    <property type="project" value="UniProtKB-UniRule"/>
</dbReference>
<dbReference type="EC" id="2.5.1.6" evidence="5 14"/>
<dbReference type="Pfam" id="PF01941">
    <property type="entry name" value="AdoMet_Synthase"/>
    <property type="match status" value="1"/>
</dbReference>
<evidence type="ECO:0000256" key="4">
    <source>
        <dbReference type="ARBA" id="ARBA00009691"/>
    </source>
</evidence>
<comment type="function">
    <text evidence="2 14">Catalyzes the formation of S-adenosylmethionine from methionine and ATP.</text>
</comment>
<evidence type="ECO:0000256" key="8">
    <source>
        <dbReference type="ARBA" id="ARBA00022679"/>
    </source>
</evidence>
<proteinExistence type="inferred from homology"/>
<dbReference type="GO" id="GO:0006730">
    <property type="term" value="P:one-carbon metabolic process"/>
    <property type="evidence" value="ECO:0007669"/>
    <property type="project" value="UniProtKB-KW"/>
</dbReference>
<keyword evidence="11 14" id="KW-0460">Magnesium</keyword>
<dbReference type="InParanoid" id="D9Q2M8"/>
<dbReference type="NCBIfam" id="NF003365">
    <property type="entry name" value="PRK04439.1-4"/>
    <property type="match status" value="1"/>
</dbReference>
<feature type="binding site" evidence="14">
    <location>
        <begin position="140"/>
        <end position="145"/>
    </location>
    <ligand>
        <name>ATP</name>
        <dbReference type="ChEBI" id="CHEBI:30616"/>
    </ligand>
</feature>
<keyword evidence="7 14" id="KW-0554">One-carbon metabolism</keyword>
<comment type="catalytic activity">
    <reaction evidence="13 14">
        <text>L-methionine + ATP + H2O = S-adenosyl-L-methionine + phosphate + diphosphate</text>
        <dbReference type="Rhea" id="RHEA:21080"/>
        <dbReference type="ChEBI" id="CHEBI:15377"/>
        <dbReference type="ChEBI" id="CHEBI:30616"/>
        <dbReference type="ChEBI" id="CHEBI:33019"/>
        <dbReference type="ChEBI" id="CHEBI:43474"/>
        <dbReference type="ChEBI" id="CHEBI:57844"/>
        <dbReference type="ChEBI" id="CHEBI:59789"/>
        <dbReference type="EC" id="2.5.1.6"/>
    </reaction>
</comment>
<evidence type="ECO:0000256" key="9">
    <source>
        <dbReference type="ARBA" id="ARBA00022741"/>
    </source>
</evidence>
<dbReference type="RefSeq" id="WP_013267078.1">
    <property type="nucleotide sequence ID" value="NC_014374.1"/>
</dbReference>
<evidence type="ECO:0000256" key="3">
    <source>
        <dbReference type="ARBA" id="ARBA00005224"/>
    </source>
</evidence>
<dbReference type="EMBL" id="CP001742">
    <property type="protein sequence ID" value="ADL19566.1"/>
    <property type="molecule type" value="Genomic_DNA"/>
</dbReference>
<dbReference type="NCBIfam" id="NF003366">
    <property type="entry name" value="PRK04439.1-5"/>
    <property type="match status" value="1"/>
</dbReference>
<sequence>MTRNIVVRQLSQQPIEDTEVELVERKGLGHPDYISDAVAEEASRQLSAYYKEHFGTIMHHNLDKVLLVGGQASPKWGGGDVITPIYIIVSGRATTEVRTSSGIEEVPVGRIIIKAVKDWISRNLRFLDPEVHVVVDYKVGKGSADLRGIFESRTASYRANDTSFGAGFAPLSTLERLVFETERLLNSKEFKSRVPASGEDVKVMGLRRGKSIELTVADAIVSRFVNGPEEYMSVKEEIKDAVLNLASKLAPGYDVKVYINSGDIPEEEVFYLTVTGTSAEHGDDGATGRGNRVNGLITPMRPMSLEAAAGKNPVTHVGKIYNVAAMEIAQLIYAKVPNIREVYVRLLGQIGRPIDDPLIADVSVIPDKGAQLTSDSRQEIASLIDEYMSRLLTLSDRFLKGEVQLY</sequence>
<comment type="pathway">
    <text evidence="3 14">Amino-acid biosynthesis; S-adenosyl-L-methionine biosynthesis; S-adenosyl-L-methionine from L-methionine: step 1/1.</text>
</comment>
<dbReference type="FunCoup" id="D9Q2M8">
    <property type="interactions" value="86"/>
</dbReference>
<keyword evidence="9 14" id="KW-0547">Nucleotide-binding</keyword>
<evidence type="ECO:0000256" key="1">
    <source>
        <dbReference type="ARBA" id="ARBA00001946"/>
    </source>
</evidence>